<keyword evidence="10" id="KW-1185">Reference proteome</keyword>
<dbReference type="PANTHER" id="PTHR37819:SF1">
    <property type="entry name" value="PROTEIN PSIE"/>
    <property type="match status" value="1"/>
</dbReference>
<dbReference type="STRING" id="299255.SAMN02745129_1879"/>
<evidence type="ECO:0000256" key="5">
    <source>
        <dbReference type="ARBA" id="ARBA00022692"/>
    </source>
</evidence>
<feature type="transmembrane region" description="Helical" evidence="8">
    <location>
        <begin position="102"/>
        <end position="121"/>
    </location>
</feature>
<reference evidence="9 10" key="1">
    <citation type="submission" date="2016-11" db="EMBL/GenBank/DDBJ databases">
        <authorList>
            <person name="Jaros S."/>
            <person name="Januszkiewicz K."/>
            <person name="Wedrychowicz H."/>
        </authorList>
    </citation>
    <scope>NUCLEOTIDE SEQUENCE [LARGE SCALE GENOMIC DNA]</scope>
    <source>
        <strain evidence="9 10">DSM 16917</strain>
    </source>
</reference>
<dbReference type="GO" id="GO:0005886">
    <property type="term" value="C:plasma membrane"/>
    <property type="evidence" value="ECO:0007669"/>
    <property type="project" value="UniProtKB-SubCell"/>
</dbReference>
<keyword evidence="7 8" id="KW-0472">Membrane</keyword>
<feature type="transmembrane region" description="Helical" evidence="8">
    <location>
        <begin position="20"/>
        <end position="40"/>
    </location>
</feature>
<proteinExistence type="inferred from homology"/>
<evidence type="ECO:0000256" key="3">
    <source>
        <dbReference type="ARBA" id="ARBA00021903"/>
    </source>
</evidence>
<evidence type="ECO:0000256" key="2">
    <source>
        <dbReference type="ARBA" id="ARBA00005632"/>
    </source>
</evidence>
<evidence type="ECO:0000256" key="6">
    <source>
        <dbReference type="ARBA" id="ARBA00022989"/>
    </source>
</evidence>
<dbReference type="PANTHER" id="PTHR37819">
    <property type="entry name" value="PROTEIN PSIE"/>
    <property type="match status" value="1"/>
</dbReference>
<evidence type="ECO:0000256" key="8">
    <source>
        <dbReference type="SAM" id="Phobius"/>
    </source>
</evidence>
<comment type="subcellular location">
    <subcellularLocation>
        <location evidence="1">Cell inner membrane</location>
        <topology evidence="1">Multi-pass membrane protein</topology>
    </subcellularLocation>
</comment>
<dbReference type="PIRSF" id="PIRSF029598">
    <property type="entry name" value="PsiE"/>
    <property type="match status" value="1"/>
</dbReference>
<protein>
    <recommendedName>
        <fullName evidence="3">Protein PsiE</fullName>
    </recommendedName>
</protein>
<keyword evidence="5 8" id="KW-0812">Transmembrane</keyword>
<comment type="similarity">
    <text evidence="2">Belongs to the PsiE family.</text>
</comment>
<name>A0A1M5S5E3_9GAMM</name>
<dbReference type="InterPro" id="IPR009315">
    <property type="entry name" value="P_starv_induced_PsiE"/>
</dbReference>
<dbReference type="Pfam" id="PF06146">
    <property type="entry name" value="PsiE"/>
    <property type="match status" value="1"/>
</dbReference>
<evidence type="ECO:0000256" key="1">
    <source>
        <dbReference type="ARBA" id="ARBA00004429"/>
    </source>
</evidence>
<evidence type="ECO:0000313" key="10">
    <source>
        <dbReference type="Proteomes" id="UP000184268"/>
    </source>
</evidence>
<dbReference type="InterPro" id="IPR020948">
    <property type="entry name" value="P_starv_induced_PsiE-like"/>
</dbReference>
<feature type="transmembrane region" description="Helical" evidence="8">
    <location>
        <begin position="72"/>
        <end position="90"/>
    </location>
</feature>
<gene>
    <name evidence="9" type="ORF">SAMN02745129_1879</name>
</gene>
<dbReference type="GO" id="GO:0016036">
    <property type="term" value="P:cellular response to phosphate starvation"/>
    <property type="evidence" value="ECO:0007669"/>
    <property type="project" value="InterPro"/>
</dbReference>
<dbReference type="Proteomes" id="UP000184268">
    <property type="component" value="Unassembled WGS sequence"/>
</dbReference>
<dbReference type="EMBL" id="FQXG01000002">
    <property type="protein sequence ID" value="SHH33852.1"/>
    <property type="molecule type" value="Genomic_DNA"/>
</dbReference>
<dbReference type="RefSeq" id="WP_067662980.1">
    <property type="nucleotide sequence ID" value="NZ_FQXG01000002.1"/>
</dbReference>
<feature type="transmembrane region" description="Helical" evidence="8">
    <location>
        <begin position="47"/>
        <end position="66"/>
    </location>
</feature>
<dbReference type="AlphaFoldDB" id="A0A1M5S5E3"/>
<keyword evidence="4" id="KW-1003">Cell membrane</keyword>
<evidence type="ECO:0000256" key="7">
    <source>
        <dbReference type="ARBA" id="ARBA00023136"/>
    </source>
</evidence>
<sequence length="143" mass="15778">MNSLYQKYGIKSLKICEHAILIIIAVATLFAIGEEVMLMLDRGSVTLADLLLMFIYLEVLAMVANYAEVGKLPIRMPIYIAIVALARYMILDMKSMDDWRVLAVSVSALVLAATVVVIRFGQIKLPYPVADQSKATGDDKPAK</sequence>
<organism evidence="9 10">
    <name type="scientific">Ferrimonas marina</name>
    <dbReference type="NCBI Taxonomy" id="299255"/>
    <lineage>
        <taxon>Bacteria</taxon>
        <taxon>Pseudomonadati</taxon>
        <taxon>Pseudomonadota</taxon>
        <taxon>Gammaproteobacteria</taxon>
        <taxon>Alteromonadales</taxon>
        <taxon>Ferrimonadaceae</taxon>
        <taxon>Ferrimonas</taxon>
    </lineage>
</organism>
<evidence type="ECO:0000256" key="4">
    <source>
        <dbReference type="ARBA" id="ARBA00022475"/>
    </source>
</evidence>
<evidence type="ECO:0000313" key="9">
    <source>
        <dbReference type="EMBL" id="SHH33852.1"/>
    </source>
</evidence>
<accession>A0A1M5S5E3</accession>
<keyword evidence="6 8" id="KW-1133">Transmembrane helix</keyword>
<dbReference type="OrthoDB" id="9792470at2"/>